<accession>A0ABY1NUR7</accession>
<evidence type="ECO:0000313" key="2">
    <source>
        <dbReference type="Proteomes" id="UP001157960"/>
    </source>
</evidence>
<sequence length="261" mass="30852">MRFRKFWICCKMFKYISFAIVFFIFSNLFRAQNTKLENKEQYFLTQYKKYSENEDYDSKSDESLKFSGEFKKFIVENPETLTYDFKLLNKKLFIATSADKKLRFYGWDTELGGTMKSFDQIIQYSSNGKTKTIFNKDQADTAYFVSEIIKVSLNGQAYYLVISNGIFSSKDQAQMVQAFTISNNMLVDSEKIFKTKTTTLNKIQVNFDFFSVVDRPERPLKLIKFEKNKLYIPIVDKEGKVSDKFLLYQLNNNYFQYIGIQ</sequence>
<dbReference type="EMBL" id="FXTZ01000004">
    <property type="protein sequence ID" value="SMP16471.1"/>
    <property type="molecule type" value="Genomic_DNA"/>
</dbReference>
<gene>
    <name evidence="1" type="ORF">SAMN06264346_10448</name>
</gene>
<proteinExistence type="predicted"/>
<comment type="caution">
    <text evidence="1">The sequence shown here is derived from an EMBL/GenBank/DDBJ whole genome shotgun (WGS) entry which is preliminary data.</text>
</comment>
<name>A0ABY1NUR7_9FLAO</name>
<keyword evidence="2" id="KW-1185">Reference proteome</keyword>
<protein>
    <submittedName>
        <fullName evidence="1">Uncharacterized protein</fullName>
    </submittedName>
</protein>
<organism evidence="1 2">
    <name type="scientific">Chryseobacterium profundimaris</name>
    <dbReference type="NCBI Taxonomy" id="1387275"/>
    <lineage>
        <taxon>Bacteria</taxon>
        <taxon>Pseudomonadati</taxon>
        <taxon>Bacteroidota</taxon>
        <taxon>Flavobacteriia</taxon>
        <taxon>Flavobacteriales</taxon>
        <taxon>Weeksellaceae</taxon>
        <taxon>Chryseobacterium group</taxon>
        <taxon>Chryseobacterium</taxon>
    </lineage>
</organism>
<dbReference type="Proteomes" id="UP001157960">
    <property type="component" value="Unassembled WGS sequence"/>
</dbReference>
<reference evidence="1 2" key="1">
    <citation type="submission" date="2017-05" db="EMBL/GenBank/DDBJ databases">
        <authorList>
            <person name="Varghese N."/>
            <person name="Submissions S."/>
        </authorList>
    </citation>
    <scope>NUCLEOTIDE SEQUENCE [LARGE SCALE GENOMIC DNA]</scope>
    <source>
        <strain evidence="1 2">DSM 28214</strain>
    </source>
</reference>
<evidence type="ECO:0000313" key="1">
    <source>
        <dbReference type="EMBL" id="SMP16471.1"/>
    </source>
</evidence>